<evidence type="ECO:0000313" key="2">
    <source>
        <dbReference type="EMBL" id="GLR16232.1"/>
    </source>
</evidence>
<feature type="domain" description="DUF5060" evidence="1">
    <location>
        <begin position="29"/>
        <end position="80"/>
    </location>
</feature>
<organism evidence="2 3">
    <name type="scientific">Portibacter lacus</name>
    <dbReference type="NCBI Taxonomy" id="1099794"/>
    <lineage>
        <taxon>Bacteria</taxon>
        <taxon>Pseudomonadati</taxon>
        <taxon>Bacteroidota</taxon>
        <taxon>Saprospiria</taxon>
        <taxon>Saprospirales</taxon>
        <taxon>Haliscomenobacteraceae</taxon>
        <taxon>Portibacter</taxon>
    </lineage>
</organism>
<comment type="caution">
    <text evidence="2">The sequence shown here is derived from an EMBL/GenBank/DDBJ whole genome shotgun (WGS) entry which is preliminary data.</text>
</comment>
<name>A0AA37SLF3_9BACT</name>
<reference evidence="2" key="1">
    <citation type="journal article" date="2014" name="Int. J. Syst. Evol. Microbiol.">
        <title>Complete genome sequence of Corynebacterium casei LMG S-19264T (=DSM 44701T), isolated from a smear-ripened cheese.</title>
        <authorList>
            <consortium name="US DOE Joint Genome Institute (JGI-PGF)"/>
            <person name="Walter F."/>
            <person name="Albersmeier A."/>
            <person name="Kalinowski J."/>
            <person name="Ruckert C."/>
        </authorList>
    </citation>
    <scope>NUCLEOTIDE SEQUENCE</scope>
    <source>
        <strain evidence="2">NBRC 108769</strain>
    </source>
</reference>
<protein>
    <recommendedName>
        <fullName evidence="1">DUF5060 domain-containing protein</fullName>
    </recommendedName>
</protein>
<dbReference type="Pfam" id="PF16586">
    <property type="entry name" value="DUF5060"/>
    <property type="match status" value="1"/>
</dbReference>
<dbReference type="AlphaFoldDB" id="A0AA37SLF3"/>
<proteinExistence type="predicted"/>
<dbReference type="Proteomes" id="UP001156666">
    <property type="component" value="Unassembled WGS sequence"/>
</dbReference>
<dbReference type="InterPro" id="IPR013783">
    <property type="entry name" value="Ig-like_fold"/>
</dbReference>
<dbReference type="InterPro" id="IPR032260">
    <property type="entry name" value="DUF5060"/>
</dbReference>
<dbReference type="EMBL" id="BSOH01000005">
    <property type="protein sequence ID" value="GLR16232.1"/>
    <property type="molecule type" value="Genomic_DNA"/>
</dbReference>
<keyword evidence="3" id="KW-1185">Reference proteome</keyword>
<evidence type="ECO:0000313" key="3">
    <source>
        <dbReference type="Proteomes" id="UP001156666"/>
    </source>
</evidence>
<accession>A0AA37SLF3</accession>
<sequence length="90" mass="9965">MDPKFLLFSLSLLLSPFLKGQNPNIIGELMKWHKVTLQFDGPETSETSTPNPFSDYRLEVTFTKGSITYKVPGYYASDGNASETRAASGN</sequence>
<reference evidence="2" key="2">
    <citation type="submission" date="2023-01" db="EMBL/GenBank/DDBJ databases">
        <title>Draft genome sequence of Portibacter lacus strain NBRC 108769.</title>
        <authorList>
            <person name="Sun Q."/>
            <person name="Mori K."/>
        </authorList>
    </citation>
    <scope>NUCLEOTIDE SEQUENCE</scope>
    <source>
        <strain evidence="2">NBRC 108769</strain>
    </source>
</reference>
<dbReference type="Gene3D" id="2.60.40.10">
    <property type="entry name" value="Immunoglobulins"/>
    <property type="match status" value="1"/>
</dbReference>
<evidence type="ECO:0000259" key="1">
    <source>
        <dbReference type="Pfam" id="PF16586"/>
    </source>
</evidence>
<gene>
    <name evidence="2" type="ORF">GCM10007940_08470</name>
</gene>